<dbReference type="InterPro" id="IPR037923">
    <property type="entry name" value="HTH-like"/>
</dbReference>
<gene>
    <name evidence="5" type="ORF">SAMN05192582_1001198</name>
</gene>
<protein>
    <submittedName>
        <fullName evidence="5">Transcriptional regulator, AraC family</fullName>
    </submittedName>
</protein>
<evidence type="ECO:0000256" key="3">
    <source>
        <dbReference type="ARBA" id="ARBA00023163"/>
    </source>
</evidence>
<dbReference type="SUPFAM" id="SSF51215">
    <property type="entry name" value="Regulatory protein AraC"/>
    <property type="match status" value="1"/>
</dbReference>
<dbReference type="InterPro" id="IPR009057">
    <property type="entry name" value="Homeodomain-like_sf"/>
</dbReference>
<dbReference type="CDD" id="cd06986">
    <property type="entry name" value="cupin_MmsR-like_N"/>
    <property type="match status" value="1"/>
</dbReference>
<keyword evidence="2" id="KW-0238">DNA-binding</keyword>
<evidence type="ECO:0000313" key="6">
    <source>
        <dbReference type="Proteomes" id="UP000181870"/>
    </source>
</evidence>
<dbReference type="PRINTS" id="PR00032">
    <property type="entry name" value="HTHARAC"/>
</dbReference>
<dbReference type="AlphaFoldDB" id="A0A1G7ZS80"/>
<dbReference type="RefSeq" id="WP_049701364.1">
    <property type="nucleotide sequence ID" value="NZ_FNDO01000001.1"/>
</dbReference>
<proteinExistence type="predicted"/>
<dbReference type="GO" id="GO:0003700">
    <property type="term" value="F:DNA-binding transcription factor activity"/>
    <property type="evidence" value="ECO:0007669"/>
    <property type="project" value="InterPro"/>
</dbReference>
<dbReference type="PANTHER" id="PTHR43280">
    <property type="entry name" value="ARAC-FAMILY TRANSCRIPTIONAL REGULATOR"/>
    <property type="match status" value="1"/>
</dbReference>
<keyword evidence="3" id="KW-0804">Transcription</keyword>
<dbReference type="Gene3D" id="2.60.120.280">
    <property type="entry name" value="Regulatory protein AraC"/>
    <property type="match status" value="1"/>
</dbReference>
<evidence type="ECO:0000256" key="1">
    <source>
        <dbReference type="ARBA" id="ARBA00023015"/>
    </source>
</evidence>
<dbReference type="InterPro" id="IPR018062">
    <property type="entry name" value="HTH_AraC-typ_CS"/>
</dbReference>
<feature type="domain" description="HTH araC/xylS-type" evidence="4">
    <location>
        <begin position="190"/>
        <end position="288"/>
    </location>
</feature>
<dbReference type="Pfam" id="PF02311">
    <property type="entry name" value="AraC_binding"/>
    <property type="match status" value="1"/>
</dbReference>
<dbReference type="SUPFAM" id="SSF46689">
    <property type="entry name" value="Homeodomain-like"/>
    <property type="match status" value="2"/>
</dbReference>
<dbReference type="InterPro" id="IPR003313">
    <property type="entry name" value="AraC-bd"/>
</dbReference>
<dbReference type="EMBL" id="FNDO01000001">
    <property type="protein sequence ID" value="SDH11528.1"/>
    <property type="molecule type" value="Genomic_DNA"/>
</dbReference>
<evidence type="ECO:0000256" key="2">
    <source>
        <dbReference type="ARBA" id="ARBA00023125"/>
    </source>
</evidence>
<reference evidence="5 6" key="1">
    <citation type="submission" date="2016-10" db="EMBL/GenBank/DDBJ databases">
        <authorList>
            <person name="de Groot N.N."/>
        </authorList>
    </citation>
    <scope>NUCLEOTIDE SEQUENCE [LARGE SCALE GENOMIC DNA]</scope>
    <source>
        <strain evidence="5 6">NLAE-zl-C57</strain>
    </source>
</reference>
<dbReference type="PANTHER" id="PTHR43280:SF30">
    <property type="entry name" value="MMSAB OPERON REGULATORY PROTEIN"/>
    <property type="match status" value="1"/>
</dbReference>
<dbReference type="Proteomes" id="UP000181870">
    <property type="component" value="Unassembled WGS sequence"/>
</dbReference>
<dbReference type="SMART" id="SM00342">
    <property type="entry name" value="HTH_ARAC"/>
    <property type="match status" value="1"/>
</dbReference>
<dbReference type="PROSITE" id="PS01124">
    <property type="entry name" value="HTH_ARAC_FAMILY_2"/>
    <property type="match status" value="1"/>
</dbReference>
<dbReference type="PROSITE" id="PS00041">
    <property type="entry name" value="HTH_ARAC_FAMILY_1"/>
    <property type="match status" value="1"/>
</dbReference>
<sequence length="292" mass="33851">MERTSIKYFVNNSLGLDRNISSVGFEEIPPNTSYPTYNHSAGYYFNPDKGRVLKEYQLIYVTDGEGVLETGSGGIFTIKRGMIFVLFPGEWHTYYPNYQTGWSHYWIGFCGSEVDNWMRNEYCSRKSPVFRVGINDEIVFLFRKAINIANEELSLYQQVLGGLVTYLVALMCSIDKNRRVETDDFSSKIDYACVLMRELIDQSISMQEIAEKAGMGYSLFRKLFKERMHCAPVQYLQNLRIQKAIELLTTTTIPIKEIAYLLNFESPAYFSARFRKQTGRSPVEYRDEFCSK</sequence>
<keyword evidence="1" id="KW-0805">Transcription regulation</keyword>
<accession>A0A1G7ZS80</accession>
<evidence type="ECO:0000313" key="5">
    <source>
        <dbReference type="EMBL" id="SDH11528.1"/>
    </source>
</evidence>
<dbReference type="InterPro" id="IPR020449">
    <property type="entry name" value="Tscrpt_reg_AraC-type_HTH"/>
</dbReference>
<dbReference type="InterPro" id="IPR018060">
    <property type="entry name" value="HTH_AraC"/>
</dbReference>
<dbReference type="GO" id="GO:0043565">
    <property type="term" value="F:sequence-specific DNA binding"/>
    <property type="evidence" value="ECO:0007669"/>
    <property type="project" value="InterPro"/>
</dbReference>
<name>A0A1G7ZS80_BACOV</name>
<organism evidence="5 6">
    <name type="scientific">Bacteroides ovatus</name>
    <dbReference type="NCBI Taxonomy" id="28116"/>
    <lineage>
        <taxon>Bacteria</taxon>
        <taxon>Pseudomonadati</taxon>
        <taxon>Bacteroidota</taxon>
        <taxon>Bacteroidia</taxon>
        <taxon>Bacteroidales</taxon>
        <taxon>Bacteroidaceae</taxon>
        <taxon>Bacteroides</taxon>
    </lineage>
</organism>
<evidence type="ECO:0000259" key="4">
    <source>
        <dbReference type="PROSITE" id="PS01124"/>
    </source>
</evidence>
<dbReference type="Pfam" id="PF12833">
    <property type="entry name" value="HTH_18"/>
    <property type="match status" value="1"/>
</dbReference>
<dbReference type="Gene3D" id="1.10.10.60">
    <property type="entry name" value="Homeodomain-like"/>
    <property type="match status" value="2"/>
</dbReference>